<protein>
    <submittedName>
        <fullName evidence="5">LacI family transcriptional regulator</fullName>
    </submittedName>
</protein>
<keyword evidence="2" id="KW-0238">DNA-binding</keyword>
<dbReference type="EMBL" id="JAKRYL010000048">
    <property type="protein sequence ID" value="MCL7749940.1"/>
    <property type="molecule type" value="Genomic_DNA"/>
</dbReference>
<dbReference type="InterPro" id="IPR010982">
    <property type="entry name" value="Lambda_DNA-bd_dom_sf"/>
</dbReference>
<sequence length="339" mass="38050">MATIVDVAKKAGVSVATVSRVLNSNYIVTKEKRDKVLKAMNELGYVPKQHARNDKNDEKKVIVIYTSAVIDEVIAGVQEQAKQLGYEVVIKYSVDQSHNSHPWGFLKKEQLAGVIILNMLLSEEELLDLTENVPFVQCGQYAPITNTFAVTVDDTYAGYDVVNHLIQLGKKKIAFIGLGKEGMDHVTPNYSKERYIGYRRAIEESQIQFEPEFVKYGDYSYESGVDIAKEFLRMKSSIDAVFCVNDNLALACINTFKEAGFRIPEDIAVCGFDNQEITEMSNPKATTVEQPFFEIGFESMKMLEGMIKGESSTGRRLLLEHKLIERESTLGITNDIKST</sequence>
<dbReference type="GO" id="GO:0000976">
    <property type="term" value="F:transcription cis-regulatory region binding"/>
    <property type="evidence" value="ECO:0007669"/>
    <property type="project" value="TreeGrafter"/>
</dbReference>
<dbReference type="PANTHER" id="PTHR30146:SF109">
    <property type="entry name" value="HTH-TYPE TRANSCRIPTIONAL REGULATOR GALS"/>
    <property type="match status" value="1"/>
</dbReference>
<dbReference type="SUPFAM" id="SSF47413">
    <property type="entry name" value="lambda repressor-like DNA-binding domains"/>
    <property type="match status" value="1"/>
</dbReference>
<proteinExistence type="predicted"/>
<dbReference type="InterPro" id="IPR000843">
    <property type="entry name" value="HTH_LacI"/>
</dbReference>
<accession>A0A9X2CX26</accession>
<dbReference type="Gene3D" id="3.40.50.2300">
    <property type="match status" value="2"/>
</dbReference>
<dbReference type="SMART" id="SM00354">
    <property type="entry name" value="HTH_LACI"/>
    <property type="match status" value="1"/>
</dbReference>
<dbReference type="InterPro" id="IPR028082">
    <property type="entry name" value="Peripla_BP_I"/>
</dbReference>
<gene>
    <name evidence="5" type="ORF">MF646_22815</name>
</gene>
<dbReference type="Proteomes" id="UP001139150">
    <property type="component" value="Unassembled WGS sequence"/>
</dbReference>
<dbReference type="GO" id="GO:0003700">
    <property type="term" value="F:DNA-binding transcription factor activity"/>
    <property type="evidence" value="ECO:0007669"/>
    <property type="project" value="TreeGrafter"/>
</dbReference>
<keyword evidence="6" id="KW-1185">Reference proteome</keyword>
<comment type="caution">
    <text evidence="5">The sequence shown here is derived from an EMBL/GenBank/DDBJ whole genome shotgun (WGS) entry which is preliminary data.</text>
</comment>
<name>A0A9X2CX26_9BACI</name>
<feature type="domain" description="HTH lacI-type" evidence="4">
    <location>
        <begin position="2"/>
        <end position="56"/>
    </location>
</feature>
<evidence type="ECO:0000256" key="1">
    <source>
        <dbReference type="ARBA" id="ARBA00023015"/>
    </source>
</evidence>
<keyword evidence="1" id="KW-0805">Transcription regulation</keyword>
<evidence type="ECO:0000256" key="2">
    <source>
        <dbReference type="ARBA" id="ARBA00023125"/>
    </source>
</evidence>
<evidence type="ECO:0000259" key="4">
    <source>
        <dbReference type="PROSITE" id="PS50932"/>
    </source>
</evidence>
<dbReference type="PROSITE" id="PS00356">
    <property type="entry name" value="HTH_LACI_1"/>
    <property type="match status" value="1"/>
</dbReference>
<dbReference type="Pfam" id="PF00356">
    <property type="entry name" value="LacI"/>
    <property type="match status" value="1"/>
</dbReference>
<dbReference type="AlphaFoldDB" id="A0A9X2CX26"/>
<organism evidence="5 6">
    <name type="scientific">Halalkalibacter alkaliphilus</name>
    <dbReference type="NCBI Taxonomy" id="2917993"/>
    <lineage>
        <taxon>Bacteria</taxon>
        <taxon>Bacillati</taxon>
        <taxon>Bacillota</taxon>
        <taxon>Bacilli</taxon>
        <taxon>Bacillales</taxon>
        <taxon>Bacillaceae</taxon>
        <taxon>Halalkalibacter</taxon>
    </lineage>
</organism>
<reference evidence="5" key="1">
    <citation type="submission" date="2022-02" db="EMBL/GenBank/DDBJ databases">
        <title>Halalkalibacter sp. nov. isolated from Lonar Lake, India.</title>
        <authorList>
            <person name="Joshi A."/>
            <person name="Thite S."/>
            <person name="Lodha T."/>
        </authorList>
    </citation>
    <scope>NUCLEOTIDE SEQUENCE</scope>
    <source>
        <strain evidence="5">MEB205</strain>
    </source>
</reference>
<dbReference type="SUPFAM" id="SSF53822">
    <property type="entry name" value="Periplasmic binding protein-like I"/>
    <property type="match status" value="1"/>
</dbReference>
<evidence type="ECO:0000256" key="3">
    <source>
        <dbReference type="ARBA" id="ARBA00023163"/>
    </source>
</evidence>
<dbReference type="RefSeq" id="WP_250098788.1">
    <property type="nucleotide sequence ID" value="NZ_JAKRYL010000048.1"/>
</dbReference>
<dbReference type="Pfam" id="PF13377">
    <property type="entry name" value="Peripla_BP_3"/>
    <property type="match status" value="1"/>
</dbReference>
<dbReference type="CDD" id="cd01392">
    <property type="entry name" value="HTH_LacI"/>
    <property type="match status" value="1"/>
</dbReference>
<keyword evidence="3" id="KW-0804">Transcription</keyword>
<dbReference type="PRINTS" id="PR00036">
    <property type="entry name" value="HTHLACI"/>
</dbReference>
<dbReference type="PANTHER" id="PTHR30146">
    <property type="entry name" value="LACI-RELATED TRANSCRIPTIONAL REPRESSOR"/>
    <property type="match status" value="1"/>
</dbReference>
<evidence type="ECO:0000313" key="5">
    <source>
        <dbReference type="EMBL" id="MCL7749940.1"/>
    </source>
</evidence>
<dbReference type="Gene3D" id="1.10.260.40">
    <property type="entry name" value="lambda repressor-like DNA-binding domains"/>
    <property type="match status" value="1"/>
</dbReference>
<dbReference type="InterPro" id="IPR046335">
    <property type="entry name" value="LacI/GalR-like_sensor"/>
</dbReference>
<evidence type="ECO:0000313" key="6">
    <source>
        <dbReference type="Proteomes" id="UP001139150"/>
    </source>
</evidence>
<dbReference type="PROSITE" id="PS50932">
    <property type="entry name" value="HTH_LACI_2"/>
    <property type="match status" value="1"/>
</dbReference>